<protein>
    <submittedName>
        <fullName evidence="2">Uncharacterized protein</fullName>
    </submittedName>
</protein>
<dbReference type="AlphaFoldDB" id="A0A1Q9EFU7"/>
<dbReference type="Proteomes" id="UP000186817">
    <property type="component" value="Unassembled WGS sequence"/>
</dbReference>
<dbReference type="OrthoDB" id="10354990at2759"/>
<organism evidence="2 3">
    <name type="scientific">Symbiodinium microadriaticum</name>
    <name type="common">Dinoflagellate</name>
    <name type="synonym">Zooxanthella microadriatica</name>
    <dbReference type="NCBI Taxonomy" id="2951"/>
    <lineage>
        <taxon>Eukaryota</taxon>
        <taxon>Sar</taxon>
        <taxon>Alveolata</taxon>
        <taxon>Dinophyceae</taxon>
        <taxon>Suessiales</taxon>
        <taxon>Symbiodiniaceae</taxon>
        <taxon>Symbiodinium</taxon>
    </lineage>
</organism>
<keyword evidence="3" id="KW-1185">Reference proteome</keyword>
<feature type="transmembrane region" description="Helical" evidence="1">
    <location>
        <begin position="15"/>
        <end position="38"/>
    </location>
</feature>
<reference evidence="2 3" key="1">
    <citation type="submission" date="2016-02" db="EMBL/GenBank/DDBJ databases">
        <title>Genome analysis of coral dinoflagellate symbionts highlights evolutionary adaptations to a symbiotic lifestyle.</title>
        <authorList>
            <person name="Aranda M."/>
            <person name="Li Y."/>
            <person name="Liew Y.J."/>
            <person name="Baumgarten S."/>
            <person name="Simakov O."/>
            <person name="Wilson M."/>
            <person name="Piel J."/>
            <person name="Ashoor H."/>
            <person name="Bougouffa S."/>
            <person name="Bajic V.B."/>
            <person name="Ryu T."/>
            <person name="Ravasi T."/>
            <person name="Bayer T."/>
            <person name="Micklem G."/>
            <person name="Kim H."/>
            <person name="Bhak J."/>
            <person name="Lajeunesse T.C."/>
            <person name="Voolstra C.R."/>
        </authorList>
    </citation>
    <scope>NUCLEOTIDE SEQUENCE [LARGE SCALE GENOMIC DNA]</scope>
    <source>
        <strain evidence="2 3">CCMP2467</strain>
    </source>
</reference>
<accession>A0A1Q9EFU7</accession>
<evidence type="ECO:0000313" key="2">
    <source>
        <dbReference type="EMBL" id="OLQ06312.1"/>
    </source>
</evidence>
<comment type="caution">
    <text evidence="2">The sequence shown here is derived from an EMBL/GenBank/DDBJ whole genome shotgun (WGS) entry which is preliminary data.</text>
</comment>
<keyword evidence="1" id="KW-1133">Transmembrane helix</keyword>
<keyword evidence="1" id="KW-0472">Membrane</keyword>
<keyword evidence="1" id="KW-0812">Transmembrane</keyword>
<sequence>MAFQELDPYGEEYELHWLATVLVSLFALGLSLLARLMGRDKKLAYDMMQHAAEEDTPVSDLKDGVRNVWQQISTVAALIFPATIAALQEAGEVKPFYYESSAGTDDDGSGERVVIHLQQAYLASTIFALMWSNLPTARGAALSSTSSCRCLLGPRQLRCRDEYKEVEFRVCVF</sequence>
<evidence type="ECO:0000313" key="3">
    <source>
        <dbReference type="Proteomes" id="UP000186817"/>
    </source>
</evidence>
<name>A0A1Q9EFU7_SYMMI</name>
<gene>
    <name evidence="2" type="ORF">AK812_SmicGene10398</name>
</gene>
<proteinExistence type="predicted"/>
<evidence type="ECO:0000256" key="1">
    <source>
        <dbReference type="SAM" id="Phobius"/>
    </source>
</evidence>
<dbReference type="EMBL" id="LSRX01000163">
    <property type="protein sequence ID" value="OLQ06312.1"/>
    <property type="molecule type" value="Genomic_DNA"/>
</dbReference>